<sequence length="208" mass="23048">MTPGHIQEYANRIGRTARIGHKCGAAGFLPSTNLLDPSAILNVLSTPATCLPRPTIASRSMFTTLDAPLASATFGGAIPSAAVDVQNHHHPVSPFPIRAPKASIEKFERRKCQLKGHFSKDSPRPISLPRHIMAARRAFRHRLKRHGRNTDDCPGPHYRRFPDTPKAYYDLKDMVVGISACNFCRWKQSSGFKKAIKERGTISTPLSR</sequence>
<name>A0ABR1Y983_9PEZI</name>
<dbReference type="Proteomes" id="UP001492380">
    <property type="component" value="Unassembled WGS sequence"/>
</dbReference>
<gene>
    <name evidence="1" type="ORF">HDK90DRAFT_470977</name>
</gene>
<evidence type="ECO:0000313" key="1">
    <source>
        <dbReference type="EMBL" id="KAK8222668.1"/>
    </source>
</evidence>
<dbReference type="EMBL" id="JBBWRZ010000015">
    <property type="protein sequence ID" value="KAK8222668.1"/>
    <property type="molecule type" value="Genomic_DNA"/>
</dbReference>
<accession>A0ABR1Y983</accession>
<organism evidence="1 2">
    <name type="scientific">Phyllosticta capitalensis</name>
    <dbReference type="NCBI Taxonomy" id="121624"/>
    <lineage>
        <taxon>Eukaryota</taxon>
        <taxon>Fungi</taxon>
        <taxon>Dikarya</taxon>
        <taxon>Ascomycota</taxon>
        <taxon>Pezizomycotina</taxon>
        <taxon>Dothideomycetes</taxon>
        <taxon>Dothideomycetes incertae sedis</taxon>
        <taxon>Botryosphaeriales</taxon>
        <taxon>Phyllostictaceae</taxon>
        <taxon>Phyllosticta</taxon>
    </lineage>
</organism>
<keyword evidence="2" id="KW-1185">Reference proteome</keyword>
<comment type="caution">
    <text evidence="1">The sequence shown here is derived from an EMBL/GenBank/DDBJ whole genome shotgun (WGS) entry which is preliminary data.</text>
</comment>
<reference evidence="1 2" key="1">
    <citation type="submission" date="2024-04" db="EMBL/GenBank/DDBJ databases">
        <title>Phyllosticta paracitricarpa is synonymous to the EU quarantine fungus P. citricarpa based on phylogenomic analyses.</title>
        <authorList>
            <consortium name="Lawrence Berkeley National Laboratory"/>
            <person name="Van Ingen-Buijs V.A."/>
            <person name="Van Westerhoven A.C."/>
            <person name="Haridas S."/>
            <person name="Skiadas P."/>
            <person name="Martin F."/>
            <person name="Groenewald J.Z."/>
            <person name="Crous P.W."/>
            <person name="Seidl M.F."/>
        </authorList>
    </citation>
    <scope>NUCLEOTIDE SEQUENCE [LARGE SCALE GENOMIC DNA]</scope>
    <source>
        <strain evidence="1 2">CBS 123374</strain>
    </source>
</reference>
<evidence type="ECO:0000313" key="2">
    <source>
        <dbReference type="Proteomes" id="UP001492380"/>
    </source>
</evidence>
<proteinExistence type="predicted"/>
<protein>
    <submittedName>
        <fullName evidence="1">Uncharacterized protein</fullName>
    </submittedName>
</protein>